<keyword evidence="12" id="KW-0732">Signal</keyword>
<keyword evidence="13" id="KW-1185">Reference proteome</keyword>
<feature type="region of interest" description="Disordered" evidence="11">
    <location>
        <begin position="333"/>
        <end position="352"/>
    </location>
</feature>
<evidence type="ECO:0000313" key="14">
    <source>
        <dbReference type="WBParaSite" id="HCON_00159850-00001"/>
    </source>
</evidence>
<evidence type="ECO:0000256" key="11">
    <source>
        <dbReference type="SAM" id="MobiDB-lite"/>
    </source>
</evidence>
<dbReference type="FunFam" id="4.10.400.10:FF:000015">
    <property type="entry name" value="Low-density lipoprotein receptor-related protein 1"/>
    <property type="match status" value="1"/>
</dbReference>
<keyword evidence="4" id="KW-0677">Repeat</keyword>
<dbReference type="SMART" id="SM00192">
    <property type="entry name" value="LDLa"/>
    <property type="match status" value="3"/>
</dbReference>
<name>A0A7I4YXA9_HAECO</name>
<keyword evidence="8" id="KW-0675">Receptor</keyword>
<dbReference type="GO" id="GO:0012505">
    <property type="term" value="C:endomembrane system"/>
    <property type="evidence" value="ECO:0007669"/>
    <property type="project" value="UniProtKB-SubCell"/>
</dbReference>
<evidence type="ECO:0000256" key="7">
    <source>
        <dbReference type="ARBA" id="ARBA00023157"/>
    </source>
</evidence>
<evidence type="ECO:0000256" key="4">
    <source>
        <dbReference type="ARBA" id="ARBA00022737"/>
    </source>
</evidence>
<dbReference type="InterPro" id="IPR023415">
    <property type="entry name" value="LDLR_class-A_CS"/>
</dbReference>
<keyword evidence="7 10" id="KW-1015">Disulfide bond</keyword>
<feature type="region of interest" description="Disordered" evidence="11">
    <location>
        <begin position="164"/>
        <end position="193"/>
    </location>
</feature>
<evidence type="ECO:0000256" key="6">
    <source>
        <dbReference type="ARBA" id="ARBA00023136"/>
    </source>
</evidence>
<dbReference type="PANTHER" id="PTHR22722">
    <property type="entry name" value="LOW-DENSITY LIPOPROTEIN RECEPTOR-RELATED PROTEIN 2-RELATED"/>
    <property type="match status" value="1"/>
</dbReference>
<accession>A0A7I4YXA9</accession>
<dbReference type="Proteomes" id="UP000025227">
    <property type="component" value="Unplaced"/>
</dbReference>
<organism evidence="13 14">
    <name type="scientific">Haemonchus contortus</name>
    <name type="common">Barber pole worm</name>
    <dbReference type="NCBI Taxonomy" id="6289"/>
    <lineage>
        <taxon>Eukaryota</taxon>
        <taxon>Metazoa</taxon>
        <taxon>Ecdysozoa</taxon>
        <taxon>Nematoda</taxon>
        <taxon>Chromadorea</taxon>
        <taxon>Rhabditida</taxon>
        <taxon>Rhabditina</taxon>
        <taxon>Rhabditomorpha</taxon>
        <taxon>Strongyloidea</taxon>
        <taxon>Trichostrongylidae</taxon>
        <taxon>Haemonchus</taxon>
    </lineage>
</organism>
<dbReference type="PROSITE" id="PS01209">
    <property type="entry name" value="LDLRA_1"/>
    <property type="match status" value="2"/>
</dbReference>
<feature type="disulfide bond" evidence="10">
    <location>
        <begin position="94"/>
        <end position="109"/>
    </location>
</feature>
<evidence type="ECO:0000256" key="1">
    <source>
        <dbReference type="ARBA" id="ARBA00004167"/>
    </source>
</evidence>
<comment type="subcellular location">
    <subcellularLocation>
        <location evidence="2">Endomembrane system</location>
    </subcellularLocation>
    <subcellularLocation>
        <location evidence="1">Membrane</location>
        <topology evidence="1">Single-pass membrane protein</topology>
    </subcellularLocation>
</comment>
<dbReference type="GO" id="GO:0006898">
    <property type="term" value="P:receptor-mediated endocytosis"/>
    <property type="evidence" value="ECO:0007669"/>
    <property type="project" value="TreeGrafter"/>
</dbReference>
<dbReference type="InterPro" id="IPR036055">
    <property type="entry name" value="LDL_receptor-like_sf"/>
</dbReference>
<dbReference type="OrthoDB" id="10017719at2759"/>
<feature type="chain" id="PRO_5035467812" evidence="12">
    <location>
        <begin position="25"/>
        <end position="378"/>
    </location>
</feature>
<evidence type="ECO:0000313" key="13">
    <source>
        <dbReference type="Proteomes" id="UP000025227"/>
    </source>
</evidence>
<dbReference type="InterPro" id="IPR051221">
    <property type="entry name" value="LDLR-related"/>
</dbReference>
<dbReference type="Pfam" id="PF00057">
    <property type="entry name" value="Ldl_recept_a"/>
    <property type="match status" value="3"/>
</dbReference>
<keyword evidence="6" id="KW-0472">Membrane</keyword>
<dbReference type="PROSITE" id="PS50068">
    <property type="entry name" value="LDLRA_2"/>
    <property type="match status" value="3"/>
</dbReference>
<dbReference type="WBParaSite" id="HCON_00159850-00001">
    <property type="protein sequence ID" value="HCON_00159850-00001"/>
    <property type="gene ID" value="HCON_00159850"/>
</dbReference>
<evidence type="ECO:0000256" key="8">
    <source>
        <dbReference type="ARBA" id="ARBA00023170"/>
    </source>
</evidence>
<evidence type="ECO:0000256" key="10">
    <source>
        <dbReference type="PROSITE-ProRule" id="PRU00124"/>
    </source>
</evidence>
<dbReference type="AlphaFoldDB" id="A0A7I4YXA9"/>
<dbReference type="GO" id="GO:0043235">
    <property type="term" value="C:receptor complex"/>
    <property type="evidence" value="ECO:0007669"/>
    <property type="project" value="TreeGrafter"/>
</dbReference>
<reference evidence="14" key="1">
    <citation type="submission" date="2020-12" db="UniProtKB">
        <authorList>
            <consortium name="WormBaseParasite"/>
        </authorList>
    </citation>
    <scope>IDENTIFICATION</scope>
    <source>
        <strain evidence="14">MHco3</strain>
    </source>
</reference>
<evidence type="ECO:0000256" key="2">
    <source>
        <dbReference type="ARBA" id="ARBA00004308"/>
    </source>
</evidence>
<dbReference type="Gene3D" id="4.10.400.10">
    <property type="entry name" value="Low-density Lipoprotein Receptor"/>
    <property type="match status" value="3"/>
</dbReference>
<evidence type="ECO:0000256" key="12">
    <source>
        <dbReference type="SAM" id="SignalP"/>
    </source>
</evidence>
<dbReference type="GO" id="GO:0042562">
    <property type="term" value="F:hormone binding"/>
    <property type="evidence" value="ECO:0007669"/>
    <property type="project" value="TreeGrafter"/>
</dbReference>
<dbReference type="CDD" id="cd00112">
    <property type="entry name" value="LDLa"/>
    <property type="match status" value="3"/>
</dbReference>
<dbReference type="SUPFAM" id="SSF57424">
    <property type="entry name" value="LDL receptor-like module"/>
    <property type="match status" value="3"/>
</dbReference>
<comment type="caution">
    <text evidence="10">Lacks conserved residue(s) required for the propagation of feature annotation.</text>
</comment>
<proteinExistence type="predicted"/>
<keyword evidence="9" id="KW-0325">Glycoprotein</keyword>
<feature type="compositionally biased region" description="Polar residues" evidence="11">
    <location>
        <begin position="164"/>
        <end position="179"/>
    </location>
</feature>
<protein>
    <submittedName>
        <fullName evidence="14">Low-density lipoprotein receptor domain class A domain containing protein</fullName>
    </submittedName>
</protein>
<dbReference type="PRINTS" id="PR00261">
    <property type="entry name" value="LDLRECEPTOR"/>
</dbReference>
<feature type="signal peptide" evidence="12">
    <location>
        <begin position="1"/>
        <end position="24"/>
    </location>
</feature>
<evidence type="ECO:0000256" key="9">
    <source>
        <dbReference type="ARBA" id="ARBA00023180"/>
    </source>
</evidence>
<evidence type="ECO:0000256" key="5">
    <source>
        <dbReference type="ARBA" id="ARBA00022989"/>
    </source>
</evidence>
<dbReference type="GO" id="GO:0016324">
    <property type="term" value="C:apical plasma membrane"/>
    <property type="evidence" value="ECO:0007669"/>
    <property type="project" value="TreeGrafter"/>
</dbReference>
<keyword evidence="3" id="KW-0812">Transmembrane</keyword>
<sequence>MKSVGHSQVYFLLFFIVPIRKTLPLCSIGQFACRNSPKCIPMSWLCDGARDCPDGSDETHNHCHSHRTNTTCLGDQPECRHGGVQRCIPQDWLCDGHRDCDHGEDEMNCYDSDDDVICEPSQYKCDNQCLAPGQLCNGVQDCQDGSDEQADKCLHSDRNRGSSQSLVAKIQVSKNISDGNETESDATKTITTTASPTLTNTTTVTSTTTTANRTTARVLVLTTTAQSETYPENTSKLPKGSEIVFSTNNVTPLPNMEHQATTLTYLKFLNFSFLEPVRSIVSQKQAQVDWKVPESAGQSTTRLMAKTFRPLTTEKPGIGLVRKRREANMTIVEEPISKEEEQPTNPPAPRPIVPQAVEETELEPVKSVVGVPIKPMNQ</sequence>
<dbReference type="PANTHER" id="PTHR22722:SF14">
    <property type="entry name" value="MEGALIN, ISOFORM A"/>
    <property type="match status" value="1"/>
</dbReference>
<evidence type="ECO:0000256" key="3">
    <source>
        <dbReference type="ARBA" id="ARBA00022692"/>
    </source>
</evidence>
<keyword evidence="5" id="KW-1133">Transmembrane helix</keyword>
<dbReference type="InterPro" id="IPR002172">
    <property type="entry name" value="LDrepeatLR_classA_rpt"/>
</dbReference>